<dbReference type="AlphaFoldDB" id="V5WHC6"/>
<protein>
    <recommendedName>
        <fullName evidence="3">Alcohol acetyltransferase</fullName>
    </recommendedName>
</protein>
<dbReference type="STRING" id="1307761.L21SP2_1838"/>
<name>V5WHC6_9SPIO</name>
<dbReference type="HOGENOM" id="CLU_031688_0_0_12"/>
<evidence type="ECO:0000313" key="1">
    <source>
        <dbReference type="EMBL" id="AHC15213.1"/>
    </source>
</evidence>
<reference evidence="1 2" key="1">
    <citation type="journal article" date="2015" name="Stand. Genomic Sci.">
        <title>Complete genome sequence and description of Salinispira pacifica gen. nov., sp. nov., a novel spirochaete isolated form a hypersaline microbial mat.</title>
        <authorList>
            <person name="Ben Hania W."/>
            <person name="Joseph M."/>
            <person name="Schumann P."/>
            <person name="Bunk B."/>
            <person name="Fiebig A."/>
            <person name="Sproer C."/>
            <person name="Klenk H.P."/>
            <person name="Fardeau M.L."/>
            <person name="Spring S."/>
        </authorList>
    </citation>
    <scope>NUCLEOTIDE SEQUENCE [LARGE SCALE GENOMIC DNA]</scope>
    <source>
        <strain evidence="1 2">L21-RPul-D2</strain>
    </source>
</reference>
<dbReference type="eggNOG" id="COG4908">
    <property type="taxonomic scope" value="Bacteria"/>
</dbReference>
<dbReference type="EMBL" id="CP006939">
    <property type="protein sequence ID" value="AHC15213.1"/>
    <property type="molecule type" value="Genomic_DNA"/>
</dbReference>
<organism evidence="1 2">
    <name type="scientific">Salinispira pacifica</name>
    <dbReference type="NCBI Taxonomy" id="1307761"/>
    <lineage>
        <taxon>Bacteria</taxon>
        <taxon>Pseudomonadati</taxon>
        <taxon>Spirochaetota</taxon>
        <taxon>Spirochaetia</taxon>
        <taxon>Spirochaetales</taxon>
        <taxon>Spirochaetaceae</taxon>
        <taxon>Salinispira</taxon>
    </lineage>
</organism>
<evidence type="ECO:0000313" key="2">
    <source>
        <dbReference type="Proteomes" id="UP000018680"/>
    </source>
</evidence>
<dbReference type="KEGG" id="slr:L21SP2_1838"/>
<dbReference type="Proteomes" id="UP000018680">
    <property type="component" value="Chromosome"/>
</dbReference>
<sequence>MLCFGHMADHIQKRWFPLDNAAHLFPTIESDNRTAVFRLAVTLKEEIRKEPLQKAVNRVLTRFPTFRVRLVRGMFWNVLDENRNPLLVEKDVRNPCMRLDYRRSKGHLLRVRYFKNRIAVEFFHSLTDGTGGMSFLLTLAAEYLSERGYSIPRDETVLDVTETPSSEEIEDAFVRYHKPGMPRSGGDPPAFQYRGDAAESGTIHHIHGVIPYTRLKEAASRHQTSITVFLTAVYLKVLQDIQEKGPVSKRKAPIRLCIPVNLRNHFPSKTRRNFSHFLTPSIYRWKEERYQFSELLHSIHHQLTLNNRPRILQREFSPNVAAMTNPVIRGMPLFIKNLVIRLVSHSVGERLFSGMLSNLGNVTLPPELQEHVERLDFQLGPNRKIGSSLSMLGYNGNIYINFVRSTEDPKIERRFFRELIQQSVPVKIQSNWR</sequence>
<evidence type="ECO:0008006" key="3">
    <source>
        <dbReference type="Google" id="ProtNLM"/>
    </source>
</evidence>
<gene>
    <name evidence="1" type="ORF">L21SP2_1838</name>
</gene>
<accession>V5WHC6</accession>
<proteinExistence type="predicted"/>
<keyword evidence="2" id="KW-1185">Reference proteome</keyword>